<dbReference type="GO" id="GO:0045484">
    <property type="term" value="F:L-lysine 6-transaminase activity"/>
    <property type="evidence" value="ECO:0007669"/>
    <property type="project" value="UniProtKB-EC"/>
</dbReference>
<evidence type="ECO:0000256" key="7">
    <source>
        <dbReference type="ARBA" id="ARBA00030921"/>
    </source>
</evidence>
<gene>
    <name evidence="10" type="primary">lat</name>
    <name evidence="10" type="ORF">TTHT_1021</name>
</gene>
<dbReference type="KEGG" id="thyd:TTHT_1021"/>
<dbReference type="EC" id="2.6.1.36" evidence="3"/>
<dbReference type="Gene3D" id="3.90.1150.10">
    <property type="entry name" value="Aspartate Aminotransferase, domain 1"/>
    <property type="match status" value="1"/>
</dbReference>
<evidence type="ECO:0000256" key="6">
    <source>
        <dbReference type="ARBA" id="ARBA00022898"/>
    </source>
</evidence>
<dbReference type="EMBL" id="AP017470">
    <property type="protein sequence ID" value="BBB32561.1"/>
    <property type="molecule type" value="Genomic_DNA"/>
</dbReference>
<evidence type="ECO:0000256" key="9">
    <source>
        <dbReference type="RuleBase" id="RU003560"/>
    </source>
</evidence>
<dbReference type="RefSeq" id="WP_201328916.1">
    <property type="nucleotide sequence ID" value="NZ_AP017470.1"/>
</dbReference>
<protein>
    <recommendedName>
        <fullName evidence="8">L-lysine-epsilon aminotransferase</fullName>
        <ecNumber evidence="3">2.6.1.36</ecNumber>
    </recommendedName>
    <alternativeName>
        <fullName evidence="7">Lysine 6-aminotransferase</fullName>
    </alternativeName>
</protein>
<proteinExistence type="inferred from homology"/>
<dbReference type="GO" id="GO:0017000">
    <property type="term" value="P:antibiotic biosynthetic process"/>
    <property type="evidence" value="ECO:0007669"/>
    <property type="project" value="InterPro"/>
</dbReference>
<dbReference type="InterPro" id="IPR015421">
    <property type="entry name" value="PyrdxlP-dep_Trfase_major"/>
</dbReference>
<dbReference type="SUPFAM" id="SSF53383">
    <property type="entry name" value="PLP-dependent transferases"/>
    <property type="match status" value="1"/>
</dbReference>
<evidence type="ECO:0000256" key="3">
    <source>
        <dbReference type="ARBA" id="ARBA00013071"/>
    </source>
</evidence>
<evidence type="ECO:0000256" key="2">
    <source>
        <dbReference type="ARBA" id="ARBA00008954"/>
    </source>
</evidence>
<dbReference type="PIRSF" id="PIRSF000521">
    <property type="entry name" value="Transaminase_4ab_Lys_Orn"/>
    <property type="match status" value="1"/>
</dbReference>
<dbReference type="InterPro" id="IPR015422">
    <property type="entry name" value="PyrdxlP-dep_Trfase_small"/>
</dbReference>
<keyword evidence="11" id="KW-1185">Reference proteome</keyword>
<dbReference type="Pfam" id="PF00202">
    <property type="entry name" value="Aminotran_3"/>
    <property type="match status" value="1"/>
</dbReference>
<evidence type="ECO:0000256" key="1">
    <source>
        <dbReference type="ARBA" id="ARBA00001933"/>
    </source>
</evidence>
<dbReference type="PANTHER" id="PTHR43206">
    <property type="entry name" value="AMINOTRANSFERASE"/>
    <property type="match status" value="1"/>
</dbReference>
<dbReference type="PANTHER" id="PTHR43206:SF2">
    <property type="entry name" value="4-AMINOBUTYRATE AMINOTRANSFERASE GABT"/>
    <property type="match status" value="1"/>
</dbReference>
<dbReference type="Gene3D" id="3.40.640.10">
    <property type="entry name" value="Type I PLP-dependent aspartate aminotransferase-like (Major domain)"/>
    <property type="match status" value="1"/>
</dbReference>
<evidence type="ECO:0000313" key="11">
    <source>
        <dbReference type="Proteomes" id="UP000595564"/>
    </source>
</evidence>
<sequence length="439" mass="50080">MESIKVQPNDVLKTLEKHLLVDGFHIVLDLEKSEGCYMVDARDGKRYIDFYAFFASLPLGFNHPKMKDPEFVERLKIASIHKVANSDIYTTYMAEFVETFAKIGAHPELPNYFFIDGGALAVENALKAAFDWKVRKNFQKGYKEEKGHKVIHFKEAFHGRTGYTMSLTNTDPTKVKYFPKFDWPRITNPKIEFPLTEENLTKVIEKENQAIDEIYKAIKENKDDIACLIIEPIQGEGGDNHFRPEFLRKLREITEENDILYIVDEVQTGVAATGKMWCFEHFGFVPDIVSFGKKLQVCGIMVSDKVNEVDSVFKVSSRLNSTWGANIVDMVRAQRILEIIHEENLIENAANMGDYLLSKLHELQEVSKVKLSNIRGRGLFAAIELESPEIRDDVFNKCFDKGLAVLKSGEKSIRFRPALTVTKEVIDEGINILAEVLKA</sequence>
<accession>A0A7R6PQM4</accession>
<comment type="cofactor">
    <cofactor evidence="1">
        <name>pyridoxal 5'-phosphate</name>
        <dbReference type="ChEBI" id="CHEBI:597326"/>
    </cofactor>
</comment>
<comment type="similarity">
    <text evidence="2 9">Belongs to the class-III pyridoxal-phosphate-dependent aminotransferase family.</text>
</comment>
<keyword evidence="5 10" id="KW-0808">Transferase</keyword>
<dbReference type="InterPro" id="IPR017657">
    <property type="entry name" value="L-lysine_6-transaminase"/>
</dbReference>
<dbReference type="NCBIfam" id="TIGR03251">
    <property type="entry name" value="LAT_fam"/>
    <property type="match status" value="1"/>
</dbReference>
<dbReference type="Proteomes" id="UP000595564">
    <property type="component" value="Chromosome"/>
</dbReference>
<dbReference type="InterPro" id="IPR005814">
    <property type="entry name" value="Aminotrans_3"/>
</dbReference>
<dbReference type="GO" id="GO:0009450">
    <property type="term" value="P:gamma-aminobutyric acid catabolic process"/>
    <property type="evidence" value="ECO:0007669"/>
    <property type="project" value="TreeGrafter"/>
</dbReference>
<evidence type="ECO:0000256" key="4">
    <source>
        <dbReference type="ARBA" id="ARBA00022576"/>
    </source>
</evidence>
<dbReference type="GO" id="GO:0030170">
    <property type="term" value="F:pyridoxal phosphate binding"/>
    <property type="evidence" value="ECO:0007669"/>
    <property type="project" value="InterPro"/>
</dbReference>
<dbReference type="InterPro" id="IPR015424">
    <property type="entry name" value="PyrdxlP-dep_Trfase"/>
</dbReference>
<dbReference type="CDD" id="cd00610">
    <property type="entry name" value="OAT_like"/>
    <property type="match status" value="1"/>
</dbReference>
<dbReference type="AlphaFoldDB" id="A0A7R6PQM4"/>
<evidence type="ECO:0000256" key="5">
    <source>
        <dbReference type="ARBA" id="ARBA00022679"/>
    </source>
</evidence>
<name>A0A7R6PQM4_9BACT</name>
<evidence type="ECO:0000313" key="10">
    <source>
        <dbReference type="EMBL" id="BBB32561.1"/>
    </source>
</evidence>
<reference evidence="10 11" key="1">
    <citation type="journal article" date="2012" name="Extremophiles">
        <title>Thermotomaculum hydrothermale gen. nov., sp. nov., a novel heterotrophic thermophile within the phylum Acidobacteria from a deep-sea hydrothermal vent chimney in the Southern Okinawa Trough.</title>
        <authorList>
            <person name="Izumi H."/>
            <person name="Nunoura T."/>
            <person name="Miyazaki M."/>
            <person name="Mino S."/>
            <person name="Toki T."/>
            <person name="Takai K."/>
            <person name="Sako Y."/>
            <person name="Sawabe T."/>
            <person name="Nakagawa S."/>
        </authorList>
    </citation>
    <scope>NUCLEOTIDE SEQUENCE [LARGE SCALE GENOMIC DNA]</scope>
    <source>
        <strain evidence="10 11">AC55</strain>
    </source>
</reference>
<organism evidence="10 11">
    <name type="scientific">Thermotomaculum hydrothermale</name>
    <dbReference type="NCBI Taxonomy" id="981385"/>
    <lineage>
        <taxon>Bacteria</taxon>
        <taxon>Pseudomonadati</taxon>
        <taxon>Acidobacteriota</taxon>
        <taxon>Holophagae</taxon>
        <taxon>Thermotomaculales</taxon>
        <taxon>Thermotomaculaceae</taxon>
        <taxon>Thermotomaculum</taxon>
    </lineage>
</organism>
<keyword evidence="4 10" id="KW-0032">Aminotransferase</keyword>
<keyword evidence="6 9" id="KW-0663">Pyridoxal phosphate</keyword>
<evidence type="ECO:0000256" key="8">
    <source>
        <dbReference type="ARBA" id="ARBA00050040"/>
    </source>
</evidence>